<dbReference type="Proteomes" id="UP000657592">
    <property type="component" value="Unassembled WGS sequence"/>
</dbReference>
<dbReference type="AlphaFoldDB" id="A0A917IH64"/>
<evidence type="ECO:0000259" key="2">
    <source>
        <dbReference type="SMART" id="SM00347"/>
    </source>
</evidence>
<dbReference type="GO" id="GO:0003700">
    <property type="term" value="F:DNA-binding transcription factor activity"/>
    <property type="evidence" value="ECO:0007669"/>
    <property type="project" value="InterPro"/>
</dbReference>
<dbReference type="Pfam" id="PF12802">
    <property type="entry name" value="MarR_2"/>
    <property type="match status" value="1"/>
</dbReference>
<dbReference type="SMART" id="SM00347">
    <property type="entry name" value="HTH_MARR"/>
    <property type="match status" value="1"/>
</dbReference>
<dbReference type="SUPFAM" id="SSF46785">
    <property type="entry name" value="Winged helix' DNA-binding domain"/>
    <property type="match status" value="1"/>
</dbReference>
<dbReference type="InterPro" id="IPR036390">
    <property type="entry name" value="WH_DNA-bd_sf"/>
</dbReference>
<feature type="region of interest" description="Disordered" evidence="1">
    <location>
        <begin position="177"/>
        <end position="202"/>
    </location>
</feature>
<reference evidence="3" key="1">
    <citation type="journal article" date="2014" name="Int. J. Syst. Evol. Microbiol.">
        <title>Complete genome sequence of Corynebacterium casei LMG S-19264T (=DSM 44701T), isolated from a smear-ripened cheese.</title>
        <authorList>
            <consortium name="US DOE Joint Genome Institute (JGI-PGF)"/>
            <person name="Walter F."/>
            <person name="Albersmeier A."/>
            <person name="Kalinowski J."/>
            <person name="Ruckert C."/>
        </authorList>
    </citation>
    <scope>NUCLEOTIDE SEQUENCE</scope>
    <source>
        <strain evidence="3">CGMCC 1.15794</strain>
    </source>
</reference>
<dbReference type="RefSeq" id="WP_188756882.1">
    <property type="nucleotide sequence ID" value="NZ_BMJY01000017.1"/>
</dbReference>
<evidence type="ECO:0000313" key="4">
    <source>
        <dbReference type="Proteomes" id="UP000657592"/>
    </source>
</evidence>
<reference evidence="3" key="2">
    <citation type="submission" date="2020-09" db="EMBL/GenBank/DDBJ databases">
        <authorList>
            <person name="Sun Q."/>
            <person name="Zhou Y."/>
        </authorList>
    </citation>
    <scope>NUCLEOTIDE SEQUENCE</scope>
    <source>
        <strain evidence="3">CGMCC 1.15794</strain>
    </source>
</reference>
<evidence type="ECO:0000313" key="3">
    <source>
        <dbReference type="EMBL" id="GGH49387.1"/>
    </source>
</evidence>
<sequence>MVSGANDEERTVVSDEIAAKARKLGLSTQRLPFTIDRDHYTPALIGLLSNILVWGSSRVFHHLHGVGSNEWRILSALGNWPGATAKELCEILGMNKSIASRSVNVLLQRELIGELGGARGSRHLFLTPAGVEVHDDFMPIAMRRMEILHGGLTPAEVEQLDALLVKMLESSGAMQEYEREVLASDPPTRRGRGARADRASGR</sequence>
<organism evidence="3 4">
    <name type="scientific">Microbacterium album</name>
    <dbReference type="NCBI Taxonomy" id="2053191"/>
    <lineage>
        <taxon>Bacteria</taxon>
        <taxon>Bacillati</taxon>
        <taxon>Actinomycetota</taxon>
        <taxon>Actinomycetes</taxon>
        <taxon>Micrococcales</taxon>
        <taxon>Microbacteriaceae</taxon>
        <taxon>Microbacterium</taxon>
    </lineage>
</organism>
<keyword evidence="4" id="KW-1185">Reference proteome</keyword>
<proteinExistence type="predicted"/>
<evidence type="ECO:0000256" key="1">
    <source>
        <dbReference type="SAM" id="MobiDB-lite"/>
    </source>
</evidence>
<dbReference type="InterPro" id="IPR036388">
    <property type="entry name" value="WH-like_DNA-bd_sf"/>
</dbReference>
<protein>
    <recommendedName>
        <fullName evidence="2">HTH marR-type domain-containing protein</fullName>
    </recommendedName>
</protein>
<name>A0A917IH64_9MICO</name>
<dbReference type="EMBL" id="BMJY01000017">
    <property type="protein sequence ID" value="GGH49387.1"/>
    <property type="molecule type" value="Genomic_DNA"/>
</dbReference>
<comment type="caution">
    <text evidence="3">The sequence shown here is derived from an EMBL/GenBank/DDBJ whole genome shotgun (WGS) entry which is preliminary data.</text>
</comment>
<gene>
    <name evidence="3" type="ORF">GCM10010921_27520</name>
</gene>
<dbReference type="InterPro" id="IPR000835">
    <property type="entry name" value="HTH_MarR-typ"/>
</dbReference>
<dbReference type="Gene3D" id="1.10.10.10">
    <property type="entry name" value="Winged helix-like DNA-binding domain superfamily/Winged helix DNA-binding domain"/>
    <property type="match status" value="1"/>
</dbReference>
<feature type="domain" description="HTH marR-type" evidence="2">
    <location>
        <begin position="59"/>
        <end position="157"/>
    </location>
</feature>
<accession>A0A917IH64</accession>